<dbReference type="Pfam" id="PF00392">
    <property type="entry name" value="GntR"/>
    <property type="match status" value="1"/>
</dbReference>
<keyword evidence="3" id="KW-0804">Transcription</keyword>
<dbReference type="EMBL" id="DXHX01000165">
    <property type="protein sequence ID" value="HIV75675.1"/>
    <property type="molecule type" value="Genomic_DNA"/>
</dbReference>
<dbReference type="Gene3D" id="1.10.10.10">
    <property type="entry name" value="Winged helix-like DNA-binding domain superfamily/Winged helix DNA-binding domain"/>
    <property type="match status" value="1"/>
</dbReference>
<reference evidence="5" key="1">
    <citation type="journal article" date="2021" name="PeerJ">
        <title>Extensive microbial diversity within the chicken gut microbiome revealed by metagenomics and culture.</title>
        <authorList>
            <person name="Gilroy R."/>
            <person name="Ravi A."/>
            <person name="Getino M."/>
            <person name="Pursley I."/>
            <person name="Horton D.L."/>
            <person name="Alikhan N.F."/>
            <person name="Baker D."/>
            <person name="Gharbi K."/>
            <person name="Hall N."/>
            <person name="Watson M."/>
            <person name="Adriaenssens E.M."/>
            <person name="Foster-Nyarko E."/>
            <person name="Jarju S."/>
            <person name="Secka A."/>
            <person name="Antonio M."/>
            <person name="Oren A."/>
            <person name="Chaudhuri R.R."/>
            <person name="La Ragione R."/>
            <person name="Hildebrand F."/>
            <person name="Pallen M.J."/>
        </authorList>
    </citation>
    <scope>NUCLEOTIDE SEQUENCE</scope>
    <source>
        <strain evidence="5">CHK169-2315</strain>
    </source>
</reference>
<proteinExistence type="predicted"/>
<protein>
    <submittedName>
        <fullName evidence="5">GntR family transcriptional regulator</fullName>
    </submittedName>
</protein>
<dbReference type="GO" id="GO:0003700">
    <property type="term" value="F:DNA-binding transcription factor activity"/>
    <property type="evidence" value="ECO:0007669"/>
    <property type="project" value="InterPro"/>
</dbReference>
<evidence type="ECO:0000259" key="4">
    <source>
        <dbReference type="PROSITE" id="PS50949"/>
    </source>
</evidence>
<dbReference type="SUPFAM" id="SSF46785">
    <property type="entry name" value="Winged helix' DNA-binding domain"/>
    <property type="match status" value="1"/>
</dbReference>
<gene>
    <name evidence="5" type="ORF">H9895_11430</name>
</gene>
<feature type="domain" description="HTH gntR-type" evidence="4">
    <location>
        <begin position="8"/>
        <end position="74"/>
    </location>
</feature>
<dbReference type="PANTHER" id="PTHR43537:SF5">
    <property type="entry name" value="UXU OPERON TRANSCRIPTIONAL REGULATOR"/>
    <property type="match status" value="1"/>
</dbReference>
<comment type="caution">
    <text evidence="5">The sequence shown here is derived from an EMBL/GenBank/DDBJ whole genome shotgun (WGS) entry which is preliminary data.</text>
</comment>
<evidence type="ECO:0000256" key="1">
    <source>
        <dbReference type="ARBA" id="ARBA00023015"/>
    </source>
</evidence>
<dbReference type="PANTHER" id="PTHR43537">
    <property type="entry name" value="TRANSCRIPTIONAL REGULATOR, GNTR FAMILY"/>
    <property type="match status" value="1"/>
</dbReference>
<sequence>MGEIVKPELLHLQVYQILKKSIMDGERKPSERIVESQIAKQLGISRAPVREAIRLLVHDGLLEHKGNFIVVYEPSVQDIIEIFQCRQSLEALAVQLAIEHGTEETFIKLKNNMEETERYLNNGMQLKQLDQQFHTIITNASGNSHLIQLLETIKTKIHYMRNSMVKTTFYPTLIDEHEKILLYMEQKDVVRATETMKQHVQRGLDGILQQLKN</sequence>
<keyword evidence="2" id="KW-0238">DNA-binding</keyword>
<reference evidence="5" key="2">
    <citation type="submission" date="2021-04" db="EMBL/GenBank/DDBJ databases">
        <authorList>
            <person name="Gilroy R."/>
        </authorList>
    </citation>
    <scope>NUCLEOTIDE SEQUENCE</scope>
    <source>
        <strain evidence="5">CHK169-2315</strain>
    </source>
</reference>
<dbReference type="CDD" id="cd07377">
    <property type="entry name" value="WHTH_GntR"/>
    <property type="match status" value="1"/>
</dbReference>
<dbReference type="PRINTS" id="PR00035">
    <property type="entry name" value="HTHGNTR"/>
</dbReference>
<dbReference type="Gene3D" id="1.20.120.530">
    <property type="entry name" value="GntR ligand-binding domain-like"/>
    <property type="match status" value="1"/>
</dbReference>
<accession>A0A9D1PNG2</accession>
<dbReference type="SMART" id="SM00895">
    <property type="entry name" value="FCD"/>
    <property type="match status" value="1"/>
</dbReference>
<organism evidence="5 6">
    <name type="scientific">Candidatus Pseudogracilibacillus intestinigallinarum</name>
    <dbReference type="NCBI Taxonomy" id="2838742"/>
    <lineage>
        <taxon>Bacteria</taxon>
        <taxon>Bacillati</taxon>
        <taxon>Bacillota</taxon>
        <taxon>Bacilli</taxon>
        <taxon>Bacillales</taxon>
        <taxon>Bacillaceae</taxon>
        <taxon>Pseudogracilibacillus</taxon>
    </lineage>
</organism>
<evidence type="ECO:0000256" key="3">
    <source>
        <dbReference type="ARBA" id="ARBA00023163"/>
    </source>
</evidence>
<dbReference type="Pfam" id="PF07729">
    <property type="entry name" value="FCD"/>
    <property type="match status" value="1"/>
</dbReference>
<dbReference type="Proteomes" id="UP000823937">
    <property type="component" value="Unassembled WGS sequence"/>
</dbReference>
<evidence type="ECO:0000313" key="5">
    <source>
        <dbReference type="EMBL" id="HIV75675.1"/>
    </source>
</evidence>
<evidence type="ECO:0000256" key="2">
    <source>
        <dbReference type="ARBA" id="ARBA00023125"/>
    </source>
</evidence>
<evidence type="ECO:0000313" key="6">
    <source>
        <dbReference type="Proteomes" id="UP000823937"/>
    </source>
</evidence>
<dbReference type="GO" id="GO:0003677">
    <property type="term" value="F:DNA binding"/>
    <property type="evidence" value="ECO:0007669"/>
    <property type="project" value="UniProtKB-KW"/>
</dbReference>
<dbReference type="SUPFAM" id="SSF48008">
    <property type="entry name" value="GntR ligand-binding domain-like"/>
    <property type="match status" value="1"/>
</dbReference>
<dbReference type="AlphaFoldDB" id="A0A9D1PNG2"/>
<keyword evidence="1" id="KW-0805">Transcription regulation</keyword>
<dbReference type="SMART" id="SM00345">
    <property type="entry name" value="HTH_GNTR"/>
    <property type="match status" value="1"/>
</dbReference>
<dbReference type="InterPro" id="IPR036390">
    <property type="entry name" value="WH_DNA-bd_sf"/>
</dbReference>
<dbReference type="InterPro" id="IPR000524">
    <property type="entry name" value="Tscrpt_reg_HTH_GntR"/>
</dbReference>
<name>A0A9D1PNG2_9BACI</name>
<dbReference type="InterPro" id="IPR008920">
    <property type="entry name" value="TF_FadR/GntR_C"/>
</dbReference>
<dbReference type="InterPro" id="IPR036388">
    <property type="entry name" value="WH-like_DNA-bd_sf"/>
</dbReference>
<dbReference type="InterPro" id="IPR011711">
    <property type="entry name" value="GntR_C"/>
</dbReference>
<dbReference type="PROSITE" id="PS50949">
    <property type="entry name" value="HTH_GNTR"/>
    <property type="match status" value="1"/>
</dbReference>